<keyword evidence="2" id="KW-0472">Membrane</keyword>
<dbReference type="Gene3D" id="2.10.25.10">
    <property type="entry name" value="Laminin"/>
    <property type="match status" value="3"/>
</dbReference>
<feature type="domain" description="EGF-like" evidence="7">
    <location>
        <begin position="311"/>
        <end position="349"/>
    </location>
</feature>
<dbReference type="PROSITE" id="PS00022">
    <property type="entry name" value="EGF_1"/>
    <property type="match status" value="3"/>
</dbReference>
<feature type="disulfide bond" evidence="5">
    <location>
        <begin position="339"/>
        <end position="348"/>
    </location>
</feature>
<name>A0A7S3D283_9EUKA</name>
<feature type="disulfide bond" evidence="5">
    <location>
        <begin position="294"/>
        <end position="303"/>
    </location>
</feature>
<sequence length="451" mass="47856">MTSSTKGLLLVLLALVLWPAASKDVVEVKEGRIFPRLASCFFKTRLNAVRHHLDVVQGHAVRDLSQTISTRDLPQVSANVAASSLQPLEALSKGQDEHIKLSKAGIESLMQKVLNVKQSLRSRQPREEYIRLEEPLWQGKTMTTGKELQFRRLLGFHQVAFSWSADRQIPPCPVWSPTLANSACMNGLNVAGPSEQCLQNQPLPALLRASGDVAFDSMRPNSSFIMRCFDNLGYFDPPADAECSLATFRRSDEDSSTCSSCSPDYYGMQCSLCPSCGSHGTCNDTLSGNGQCVCDSGWSGASCSICASGYYGSSCLACPSCGSHGTCSDTLSGNGQCVCDSGWSGASCSICASGYYGSSCLACPSCGSHGTCNDTLSGNGQCVCDSGWSGTLCDEADSQIDCATAPEGTQYCVEIGVSPSYVTCNFGNEVVQSCGGGTKCYDNGSGVFCNY</sequence>
<dbReference type="PROSITE" id="PS50026">
    <property type="entry name" value="EGF_3"/>
    <property type="match status" value="3"/>
</dbReference>
<evidence type="ECO:0000256" key="5">
    <source>
        <dbReference type="PROSITE-ProRule" id="PRU00076"/>
    </source>
</evidence>
<feature type="domain" description="EGF-like" evidence="7">
    <location>
        <begin position="266"/>
        <end position="304"/>
    </location>
</feature>
<feature type="disulfide bond" evidence="5">
    <location>
        <begin position="384"/>
        <end position="393"/>
    </location>
</feature>
<evidence type="ECO:0000256" key="1">
    <source>
        <dbReference type="ARBA" id="ARBA00004370"/>
    </source>
</evidence>
<feature type="signal peptide" evidence="6">
    <location>
        <begin position="1"/>
        <end position="22"/>
    </location>
</feature>
<keyword evidence="3 5" id="KW-1015">Disulfide bond</keyword>
<dbReference type="PROSITE" id="PS01186">
    <property type="entry name" value="EGF_2"/>
    <property type="match status" value="1"/>
</dbReference>
<dbReference type="SMART" id="SM00181">
    <property type="entry name" value="EGF"/>
    <property type="match status" value="3"/>
</dbReference>
<dbReference type="SMART" id="SM00180">
    <property type="entry name" value="EGF_Lam"/>
    <property type="match status" value="2"/>
</dbReference>
<evidence type="ECO:0000313" key="8">
    <source>
        <dbReference type="EMBL" id="CAE0244282.1"/>
    </source>
</evidence>
<comment type="caution">
    <text evidence="5">Lacks conserved residue(s) required for the propagation of feature annotation.</text>
</comment>
<dbReference type="PANTHER" id="PTHR24038">
    <property type="entry name" value="STABILIN"/>
    <property type="match status" value="1"/>
</dbReference>
<keyword evidence="4" id="KW-0325">Glycoprotein</keyword>
<organism evidence="8">
    <name type="scientific">Palpitomonas bilix</name>
    <dbReference type="NCBI Taxonomy" id="652834"/>
    <lineage>
        <taxon>Eukaryota</taxon>
        <taxon>Eukaryota incertae sedis</taxon>
    </lineage>
</organism>
<protein>
    <recommendedName>
        <fullName evidence="7">EGF-like domain-containing protein</fullName>
    </recommendedName>
</protein>
<feature type="chain" id="PRO_5030549703" description="EGF-like domain-containing protein" evidence="6">
    <location>
        <begin position="23"/>
        <end position="451"/>
    </location>
</feature>
<dbReference type="InterPro" id="IPR000742">
    <property type="entry name" value="EGF"/>
</dbReference>
<feature type="domain" description="EGF-like" evidence="7">
    <location>
        <begin position="356"/>
        <end position="394"/>
    </location>
</feature>
<evidence type="ECO:0000256" key="4">
    <source>
        <dbReference type="ARBA" id="ARBA00023180"/>
    </source>
</evidence>
<dbReference type="InterPro" id="IPR002049">
    <property type="entry name" value="LE_dom"/>
</dbReference>
<evidence type="ECO:0000256" key="6">
    <source>
        <dbReference type="SAM" id="SignalP"/>
    </source>
</evidence>
<accession>A0A7S3D283</accession>
<keyword evidence="6" id="KW-0732">Signal</keyword>
<dbReference type="EMBL" id="HBIB01010126">
    <property type="protein sequence ID" value="CAE0244282.1"/>
    <property type="molecule type" value="Transcribed_RNA"/>
</dbReference>
<dbReference type="Pfam" id="PF23106">
    <property type="entry name" value="EGF_Teneurin"/>
    <property type="match status" value="3"/>
</dbReference>
<dbReference type="PANTHER" id="PTHR24038:SF11">
    <property type="entry name" value="INTEGRIN BETA-LIKE PROTEIN E"/>
    <property type="match status" value="1"/>
</dbReference>
<evidence type="ECO:0000259" key="7">
    <source>
        <dbReference type="PROSITE" id="PS50026"/>
    </source>
</evidence>
<evidence type="ECO:0000256" key="2">
    <source>
        <dbReference type="ARBA" id="ARBA00023136"/>
    </source>
</evidence>
<keyword evidence="5" id="KW-0245">EGF-like domain</keyword>
<reference evidence="8" key="1">
    <citation type="submission" date="2021-01" db="EMBL/GenBank/DDBJ databases">
        <authorList>
            <person name="Corre E."/>
            <person name="Pelletier E."/>
            <person name="Niang G."/>
            <person name="Scheremetjew M."/>
            <person name="Finn R."/>
            <person name="Kale V."/>
            <person name="Holt S."/>
            <person name="Cochrane G."/>
            <person name="Meng A."/>
            <person name="Brown T."/>
            <person name="Cohen L."/>
        </authorList>
    </citation>
    <scope>NUCLEOTIDE SEQUENCE</scope>
    <source>
        <strain evidence="8">NIES-2562</strain>
    </source>
</reference>
<proteinExistence type="predicted"/>
<dbReference type="AlphaFoldDB" id="A0A7S3D283"/>
<gene>
    <name evidence="8" type="ORF">PBIL07802_LOCUS6457</name>
</gene>
<comment type="subcellular location">
    <subcellularLocation>
        <location evidence="1">Membrane</location>
    </subcellularLocation>
</comment>
<evidence type="ECO:0000256" key="3">
    <source>
        <dbReference type="ARBA" id="ARBA00023157"/>
    </source>
</evidence>
<dbReference type="GO" id="GO:0016020">
    <property type="term" value="C:membrane"/>
    <property type="evidence" value="ECO:0007669"/>
    <property type="project" value="UniProtKB-SubCell"/>
</dbReference>